<feature type="transmembrane region" description="Helical" evidence="1">
    <location>
        <begin position="20"/>
        <end position="44"/>
    </location>
</feature>
<organism evidence="2 3">
    <name type="scientific">Bradyrhizobium lablabi</name>
    <dbReference type="NCBI Taxonomy" id="722472"/>
    <lineage>
        <taxon>Bacteria</taxon>
        <taxon>Pseudomonadati</taxon>
        <taxon>Pseudomonadota</taxon>
        <taxon>Alphaproteobacteria</taxon>
        <taxon>Hyphomicrobiales</taxon>
        <taxon>Nitrobacteraceae</taxon>
        <taxon>Bradyrhizobium</taxon>
    </lineage>
</organism>
<evidence type="ECO:0008006" key="4">
    <source>
        <dbReference type="Google" id="ProtNLM"/>
    </source>
</evidence>
<keyword evidence="1" id="KW-0812">Transmembrane</keyword>
<accession>A0A1M7CHJ5</accession>
<dbReference type="EMBL" id="FNTI01000001">
    <property type="protein sequence ID" value="SED70529.1"/>
    <property type="molecule type" value="Genomic_DNA"/>
</dbReference>
<dbReference type="RefSeq" id="WP_074824466.1">
    <property type="nucleotide sequence ID" value="NZ_FNTI01000001.1"/>
</dbReference>
<sequence length="158" mass="16373">MRDTDLFHRVLRFLTTVGLPVAVAIAEGVQPWLIYAVLGAILAFLGDEGGAPLRRLGYMTIGPAGLIVGAAVGTATYSLPVIFLIIIFVLGLFYGMVEGGHTHLLLLARFIGYGLVMGNAVTPLNLADCAAAGARLGYLVAVGSSSGATSSARRAADR</sequence>
<keyword evidence="1" id="KW-1133">Transmembrane helix</keyword>
<reference evidence="2 3" key="1">
    <citation type="submission" date="2016-10" db="EMBL/GenBank/DDBJ databases">
        <authorList>
            <person name="de Groot N.N."/>
        </authorList>
    </citation>
    <scope>NUCLEOTIDE SEQUENCE [LARGE SCALE GENOMIC DNA]</scope>
    <source>
        <strain evidence="2 3">GAS522</strain>
    </source>
</reference>
<evidence type="ECO:0000313" key="2">
    <source>
        <dbReference type="EMBL" id="SED70529.1"/>
    </source>
</evidence>
<feature type="transmembrane region" description="Helical" evidence="1">
    <location>
        <begin position="56"/>
        <end position="73"/>
    </location>
</feature>
<protein>
    <recommendedName>
        <fullName evidence="4">FUSC family protein</fullName>
    </recommendedName>
</protein>
<dbReference type="AlphaFoldDB" id="A0A1M7CHJ5"/>
<dbReference type="Proteomes" id="UP000183208">
    <property type="component" value="Unassembled WGS sequence"/>
</dbReference>
<name>A0A1M7CHJ5_9BRAD</name>
<gene>
    <name evidence="2" type="ORF">SAMN05444171_4880</name>
</gene>
<evidence type="ECO:0000313" key="3">
    <source>
        <dbReference type="Proteomes" id="UP000183208"/>
    </source>
</evidence>
<keyword evidence="1" id="KW-0472">Membrane</keyword>
<proteinExistence type="predicted"/>
<evidence type="ECO:0000256" key="1">
    <source>
        <dbReference type="SAM" id="Phobius"/>
    </source>
</evidence>